<dbReference type="Proteomes" id="UP000683360">
    <property type="component" value="Unassembled WGS sequence"/>
</dbReference>
<evidence type="ECO:0000259" key="3">
    <source>
        <dbReference type="Pfam" id="PF04548"/>
    </source>
</evidence>
<dbReference type="EMBL" id="CAJPWZ010000350">
    <property type="protein sequence ID" value="CAG2190997.1"/>
    <property type="molecule type" value="Genomic_DNA"/>
</dbReference>
<keyword evidence="5" id="KW-1185">Reference proteome</keyword>
<organism evidence="4 5">
    <name type="scientific">Mytilus edulis</name>
    <name type="common">Blue mussel</name>
    <dbReference type="NCBI Taxonomy" id="6550"/>
    <lineage>
        <taxon>Eukaryota</taxon>
        <taxon>Metazoa</taxon>
        <taxon>Spiralia</taxon>
        <taxon>Lophotrochozoa</taxon>
        <taxon>Mollusca</taxon>
        <taxon>Bivalvia</taxon>
        <taxon>Autobranchia</taxon>
        <taxon>Pteriomorphia</taxon>
        <taxon>Mytilida</taxon>
        <taxon>Mytiloidea</taxon>
        <taxon>Mytilidae</taxon>
        <taxon>Mytilinae</taxon>
        <taxon>Mytilus</taxon>
    </lineage>
</organism>
<evidence type="ECO:0000256" key="2">
    <source>
        <dbReference type="ARBA" id="ARBA00022741"/>
    </source>
</evidence>
<dbReference type="PANTHER" id="PTHR32046:SF15">
    <property type="match status" value="1"/>
</dbReference>
<dbReference type="AlphaFoldDB" id="A0A8S3Q6Y7"/>
<dbReference type="SUPFAM" id="SSF52540">
    <property type="entry name" value="P-loop containing nucleoside triphosphate hydrolases"/>
    <property type="match status" value="1"/>
</dbReference>
<sequence>METASSDKTNDPVIYQLKPVSKIEHTVKIEHSTGHYVDCIRILDMSNCRTQSKYSQFRRKTVLLLGGTGTGKSTMVDALINFIAGVSYTDDYRFRLIYKNQEEKERGEKQFQSQTSSVTVYRIPRMKGLKISCGVNIIDTPGFNDTRKDFDKRITAQIKELFVSGINHLDAIFVVLPLSTTRLTDSQEAYIFEHP</sequence>
<dbReference type="Pfam" id="PF04548">
    <property type="entry name" value="AIG1"/>
    <property type="match status" value="1"/>
</dbReference>
<feature type="domain" description="AIG1-type G" evidence="3">
    <location>
        <begin position="61"/>
        <end position="188"/>
    </location>
</feature>
<gene>
    <name evidence="4" type="ORF">MEDL_6253</name>
</gene>
<comment type="caution">
    <text evidence="4">The sequence shown here is derived from an EMBL/GenBank/DDBJ whole genome shotgun (WGS) entry which is preliminary data.</text>
</comment>
<evidence type="ECO:0000313" key="4">
    <source>
        <dbReference type="EMBL" id="CAG2190997.1"/>
    </source>
</evidence>
<evidence type="ECO:0000313" key="5">
    <source>
        <dbReference type="Proteomes" id="UP000683360"/>
    </source>
</evidence>
<dbReference type="InterPro" id="IPR027417">
    <property type="entry name" value="P-loop_NTPase"/>
</dbReference>
<accession>A0A8S3Q6Y7</accession>
<dbReference type="OrthoDB" id="8954335at2759"/>
<name>A0A8S3Q6Y7_MYTED</name>
<proteinExistence type="inferred from homology"/>
<protein>
    <recommendedName>
        <fullName evidence="3">AIG1-type G domain-containing protein</fullName>
    </recommendedName>
</protein>
<reference evidence="4" key="1">
    <citation type="submission" date="2021-03" db="EMBL/GenBank/DDBJ databases">
        <authorList>
            <person name="Bekaert M."/>
        </authorList>
    </citation>
    <scope>NUCLEOTIDE SEQUENCE</scope>
</reference>
<comment type="similarity">
    <text evidence="1">Belongs to the TRAFAC class TrmE-Era-EngA-EngB-Septin-like GTPase superfamily. AIG1/Toc34/Toc159-like paraseptin GTPase family. IAN subfamily.</text>
</comment>
<dbReference type="GO" id="GO:0005525">
    <property type="term" value="F:GTP binding"/>
    <property type="evidence" value="ECO:0007669"/>
    <property type="project" value="InterPro"/>
</dbReference>
<dbReference type="PANTHER" id="PTHR32046">
    <property type="entry name" value="G DOMAIN-CONTAINING PROTEIN"/>
    <property type="match status" value="1"/>
</dbReference>
<dbReference type="InterPro" id="IPR006703">
    <property type="entry name" value="G_AIG1"/>
</dbReference>
<keyword evidence="2" id="KW-0547">Nucleotide-binding</keyword>
<evidence type="ECO:0000256" key="1">
    <source>
        <dbReference type="ARBA" id="ARBA00008535"/>
    </source>
</evidence>
<dbReference type="Gene3D" id="3.40.50.300">
    <property type="entry name" value="P-loop containing nucleotide triphosphate hydrolases"/>
    <property type="match status" value="1"/>
</dbReference>